<evidence type="ECO:0000313" key="2">
    <source>
        <dbReference type="Proteomes" id="UP000661649"/>
    </source>
</evidence>
<protein>
    <submittedName>
        <fullName evidence="1">Uncharacterized protein</fullName>
    </submittedName>
</protein>
<evidence type="ECO:0000313" key="1">
    <source>
        <dbReference type="EMBL" id="MBC8628387.1"/>
    </source>
</evidence>
<gene>
    <name evidence="1" type="ORF">H8712_07105</name>
</gene>
<dbReference type="EMBL" id="JACRTP010000002">
    <property type="protein sequence ID" value="MBC8628387.1"/>
    <property type="molecule type" value="Genomic_DNA"/>
</dbReference>
<keyword evidence="2" id="KW-1185">Reference proteome</keyword>
<dbReference type="Proteomes" id="UP000661649">
    <property type="component" value="Unassembled WGS sequence"/>
</dbReference>
<reference evidence="1 2" key="1">
    <citation type="submission" date="2020-08" db="EMBL/GenBank/DDBJ databases">
        <title>Genome public.</title>
        <authorList>
            <person name="Liu C."/>
            <person name="Sun Q."/>
        </authorList>
    </citation>
    <scope>NUCLEOTIDE SEQUENCE [LARGE SCALE GENOMIC DNA]</scope>
    <source>
        <strain evidence="1 2">3_YM_SP_D4_24.mj</strain>
    </source>
</reference>
<proteinExistence type="predicted"/>
<dbReference type="RefSeq" id="WP_187558503.1">
    <property type="nucleotide sequence ID" value="NZ_JACRTP010000002.1"/>
</dbReference>
<organism evidence="1 2">
    <name type="scientific">Blautia stercoris</name>
    <dbReference type="NCBI Taxonomy" id="871664"/>
    <lineage>
        <taxon>Bacteria</taxon>
        <taxon>Bacillati</taxon>
        <taxon>Bacillota</taxon>
        <taxon>Clostridia</taxon>
        <taxon>Lachnospirales</taxon>
        <taxon>Lachnospiraceae</taxon>
        <taxon>Blautia</taxon>
    </lineage>
</organism>
<accession>A0ABR7PAF3</accession>
<comment type="caution">
    <text evidence="1">The sequence shown here is derived from an EMBL/GenBank/DDBJ whole genome shotgun (WGS) entry which is preliminary data.</text>
</comment>
<name>A0ABR7PAF3_9FIRM</name>
<sequence length="107" mass="12182">MESTPSDELIHSDQIELLKAAMPYLPKSGQQFASVFAKFLELQETFHVFLEPQGEMQTQDFTPKDPIEMLSACSKVCHGPAKEKIDTLLNTMAMIQIFELSQEKFTR</sequence>